<sequence>MFDHQFTARVALQVAGPQTTELSTFDRPGGGGYLSVGFGPVLIYCRTPNPVLIHHRAFSQALTAARGLFGHGYRAPLPTRSEQPPGHPVIAAITAQDDADACKLTAYTAGGSHDGRPALVITVGALTVNCRDLHAVQDLHDAWNDALNHAPGLWQPTDRGQAVGTV</sequence>
<comment type="caution">
    <text evidence="1">The sequence shown here is derived from an EMBL/GenBank/DDBJ whole genome shotgun (WGS) entry which is preliminary data.</text>
</comment>
<keyword evidence="2" id="KW-1185">Reference proteome</keyword>
<name>A0ABU2JG14_9ACTN</name>
<dbReference type="RefSeq" id="WP_311425070.1">
    <property type="nucleotide sequence ID" value="NZ_JAVREH010000059.1"/>
</dbReference>
<protein>
    <submittedName>
        <fullName evidence="1">Uncharacterized protein</fullName>
    </submittedName>
</protein>
<evidence type="ECO:0000313" key="2">
    <source>
        <dbReference type="Proteomes" id="UP001183176"/>
    </source>
</evidence>
<proteinExistence type="predicted"/>
<organism evidence="1 2">
    <name type="scientific">Jatrophihabitans lederbergiae</name>
    <dbReference type="NCBI Taxonomy" id="3075547"/>
    <lineage>
        <taxon>Bacteria</taxon>
        <taxon>Bacillati</taxon>
        <taxon>Actinomycetota</taxon>
        <taxon>Actinomycetes</taxon>
        <taxon>Jatrophihabitantales</taxon>
        <taxon>Jatrophihabitantaceae</taxon>
        <taxon>Jatrophihabitans</taxon>
    </lineage>
</organism>
<dbReference type="Proteomes" id="UP001183176">
    <property type="component" value="Unassembled WGS sequence"/>
</dbReference>
<accession>A0ABU2JG14</accession>
<dbReference type="EMBL" id="JAVREH010000059">
    <property type="protein sequence ID" value="MDT0263928.1"/>
    <property type="molecule type" value="Genomic_DNA"/>
</dbReference>
<gene>
    <name evidence="1" type="ORF">RM423_21365</name>
</gene>
<reference evidence="2" key="1">
    <citation type="submission" date="2023-07" db="EMBL/GenBank/DDBJ databases">
        <title>30 novel species of actinomycetes from the DSMZ collection.</title>
        <authorList>
            <person name="Nouioui I."/>
        </authorList>
    </citation>
    <scope>NUCLEOTIDE SEQUENCE [LARGE SCALE GENOMIC DNA]</scope>
    <source>
        <strain evidence="2">DSM 44399</strain>
    </source>
</reference>
<evidence type="ECO:0000313" key="1">
    <source>
        <dbReference type="EMBL" id="MDT0263928.1"/>
    </source>
</evidence>